<dbReference type="GO" id="GO:0016887">
    <property type="term" value="F:ATP hydrolysis activity"/>
    <property type="evidence" value="ECO:0007669"/>
    <property type="project" value="InterPro"/>
</dbReference>
<evidence type="ECO:0000256" key="2">
    <source>
        <dbReference type="ARBA" id="ARBA00022448"/>
    </source>
</evidence>
<evidence type="ECO:0000256" key="5">
    <source>
        <dbReference type="ARBA" id="ARBA00022840"/>
    </source>
</evidence>
<evidence type="ECO:0000256" key="10">
    <source>
        <dbReference type="ARBA" id="ARBA00048046"/>
    </source>
</evidence>
<dbReference type="PANTHER" id="PTHR24221">
    <property type="entry name" value="ATP-BINDING CASSETTE SUB-FAMILY B"/>
    <property type="match status" value="1"/>
</dbReference>
<keyword evidence="7 11" id="KW-0472">Membrane</keyword>
<sequence>MLSHVWPKGENKIKIRVIIALSLLVGAKALNITVPFLFKEAIDFYNGLSKNQISLEKPVPTIIVVGVALIMGYGLARTFASLFNEMRNAVFARVAHHSIRKIARQVFLHLHNLDLSFHLSRQTGALARAVDRGTRGINTVLNGLVFNVVPTAIEVLFVTSFMYWKCGAEYVVVTLGCVGTYTAFTVIMTNWRVKFRHQMNDADNQAGNRAVDSLINYETVKYFNNEKYEAGCYDTLLAKYEQASLKTSSTLAMLNFGQSAIISMSLAGLMILAANGIQAGTLTVGDMVMVNGLLMQLTIPLNFLGSVYRDVSQGLLDMQSMLDLLTLKPAVADKPDSKELILKPQDASIIFDDVWFGYLPGKPILKGLSFQVPEGKKVAIIGGSGSGKSTIIRLLYRFYDVEKGKITIGDNVDIRDITLNSLRRNIGIVPQDCVLFHDSLFYNIQYGNVNASEDEVFNVSKMADLHDSVLDMAKGYETIVGERGLKLSGGEKQRVAIARAILKNAPLIVYDEATSSLDAITEKNIMDALNKAVSRRTSLFIAHRLATIVDADEILVLDGGRIVEKGTHWTLLADPSSRYSKLWHSQHRFADTKVAKKNVDNEKLTKILSEISGRTCCGGAKCN</sequence>
<name>A0A915IJ48_ROMCU</name>
<evidence type="ECO:0000313" key="14">
    <source>
        <dbReference type="Proteomes" id="UP000887565"/>
    </source>
</evidence>
<dbReference type="InterPro" id="IPR003593">
    <property type="entry name" value="AAA+_ATPase"/>
</dbReference>
<dbReference type="SMART" id="SM00382">
    <property type="entry name" value="AAA"/>
    <property type="match status" value="1"/>
</dbReference>
<feature type="transmembrane region" description="Helical" evidence="11">
    <location>
        <begin position="17"/>
        <end position="38"/>
    </location>
</feature>
<evidence type="ECO:0000256" key="8">
    <source>
        <dbReference type="ARBA" id="ARBA00041016"/>
    </source>
</evidence>
<dbReference type="OMA" id="VFHIIPI"/>
<evidence type="ECO:0000256" key="9">
    <source>
        <dbReference type="ARBA" id="ARBA00042945"/>
    </source>
</evidence>
<dbReference type="Proteomes" id="UP000887565">
    <property type="component" value="Unplaced"/>
</dbReference>
<keyword evidence="5" id="KW-0067">ATP-binding</keyword>
<dbReference type="FunFam" id="3.40.50.300:FF:000186">
    <property type="entry name" value="ATP-binding cassette sub-family B member 7, mitochondrial"/>
    <property type="match status" value="1"/>
</dbReference>
<dbReference type="PROSITE" id="PS50929">
    <property type="entry name" value="ABC_TM1F"/>
    <property type="match status" value="1"/>
</dbReference>
<dbReference type="PROSITE" id="PS00211">
    <property type="entry name" value="ABC_TRANSPORTER_1"/>
    <property type="match status" value="1"/>
</dbReference>
<dbReference type="AlphaFoldDB" id="A0A915IJ48"/>
<dbReference type="SUPFAM" id="SSF90123">
    <property type="entry name" value="ABC transporter transmembrane region"/>
    <property type="match status" value="1"/>
</dbReference>
<keyword evidence="6 11" id="KW-1133">Transmembrane helix</keyword>
<dbReference type="SUPFAM" id="SSF52540">
    <property type="entry name" value="P-loop containing nucleoside triphosphate hydrolases"/>
    <property type="match status" value="1"/>
</dbReference>
<dbReference type="WBParaSite" id="nRc.2.0.1.t14207-RA">
    <property type="protein sequence ID" value="nRc.2.0.1.t14207-RA"/>
    <property type="gene ID" value="nRc.2.0.1.g14207"/>
</dbReference>
<dbReference type="GO" id="GO:0005524">
    <property type="term" value="F:ATP binding"/>
    <property type="evidence" value="ECO:0007669"/>
    <property type="project" value="UniProtKB-KW"/>
</dbReference>
<evidence type="ECO:0000256" key="1">
    <source>
        <dbReference type="ARBA" id="ARBA00004448"/>
    </source>
</evidence>
<feature type="transmembrane region" description="Helical" evidence="11">
    <location>
        <begin position="256"/>
        <end position="277"/>
    </location>
</feature>
<dbReference type="InterPro" id="IPR011527">
    <property type="entry name" value="ABC1_TM_dom"/>
</dbReference>
<feature type="domain" description="ABC transporter" evidence="12">
    <location>
        <begin position="349"/>
        <end position="584"/>
    </location>
</feature>
<keyword evidence="14" id="KW-1185">Reference proteome</keyword>
<evidence type="ECO:0000256" key="3">
    <source>
        <dbReference type="ARBA" id="ARBA00022692"/>
    </source>
</evidence>
<dbReference type="FunFam" id="1.20.1560.10:FF:000004">
    <property type="entry name" value="ATP-binding cassette sub-family B member 7"/>
    <property type="match status" value="1"/>
</dbReference>
<dbReference type="Pfam" id="PF00005">
    <property type="entry name" value="ABC_tran"/>
    <property type="match status" value="1"/>
</dbReference>
<dbReference type="PANTHER" id="PTHR24221:SF402">
    <property type="entry name" value="IRON-SULFUR CLUSTERS TRANSPORTER ABCB7, MITOCHONDRIAL"/>
    <property type="match status" value="1"/>
</dbReference>
<dbReference type="InterPro" id="IPR036640">
    <property type="entry name" value="ABC1_TM_sf"/>
</dbReference>
<protein>
    <recommendedName>
        <fullName evidence="8">Iron-sulfur clusters transporter ABCB7, mitochondrial</fullName>
    </recommendedName>
    <alternativeName>
        <fullName evidence="9">ATP-binding cassette sub-family B member 7, mitochondrial</fullName>
    </alternativeName>
</protein>
<dbReference type="InterPro" id="IPR003439">
    <property type="entry name" value="ABC_transporter-like_ATP-bd"/>
</dbReference>
<evidence type="ECO:0000259" key="12">
    <source>
        <dbReference type="PROSITE" id="PS50893"/>
    </source>
</evidence>
<dbReference type="GO" id="GO:0006879">
    <property type="term" value="P:intracellular iron ion homeostasis"/>
    <property type="evidence" value="ECO:0007669"/>
    <property type="project" value="TreeGrafter"/>
</dbReference>
<dbReference type="GO" id="GO:0005743">
    <property type="term" value="C:mitochondrial inner membrane"/>
    <property type="evidence" value="ECO:0007669"/>
    <property type="project" value="UniProtKB-SubCell"/>
</dbReference>
<comment type="catalytic activity">
    <reaction evidence="10">
        <text>(glutathione)4[2Fe(III)-2S] cluster(in) + ATP + H2O = (glutathione)4[2Fe(III)-2S] cluster(out) + ADP + phosphate + H(+)</text>
        <dbReference type="Rhea" id="RHEA:67028"/>
        <dbReference type="ChEBI" id="CHEBI:15377"/>
        <dbReference type="ChEBI" id="CHEBI:15378"/>
        <dbReference type="ChEBI" id="CHEBI:30616"/>
        <dbReference type="ChEBI" id="CHEBI:43474"/>
        <dbReference type="ChEBI" id="CHEBI:167627"/>
        <dbReference type="ChEBI" id="CHEBI:456216"/>
    </reaction>
    <physiologicalReaction direction="left-to-right" evidence="10">
        <dbReference type="Rhea" id="RHEA:67029"/>
    </physiologicalReaction>
</comment>
<dbReference type="PROSITE" id="PS50893">
    <property type="entry name" value="ABC_TRANSPORTER_2"/>
    <property type="match status" value="1"/>
</dbReference>
<feature type="transmembrane region" description="Helical" evidence="11">
    <location>
        <begin position="144"/>
        <end position="164"/>
    </location>
</feature>
<keyword evidence="4" id="KW-0547">Nucleotide-binding</keyword>
<evidence type="ECO:0000256" key="7">
    <source>
        <dbReference type="ARBA" id="ARBA00023136"/>
    </source>
</evidence>
<evidence type="ECO:0000256" key="6">
    <source>
        <dbReference type="ARBA" id="ARBA00022989"/>
    </source>
</evidence>
<dbReference type="InterPro" id="IPR039421">
    <property type="entry name" value="Type_1_exporter"/>
</dbReference>
<keyword evidence="2" id="KW-0813">Transport</keyword>
<dbReference type="GO" id="GO:0140359">
    <property type="term" value="F:ABC-type transporter activity"/>
    <property type="evidence" value="ECO:0007669"/>
    <property type="project" value="InterPro"/>
</dbReference>
<proteinExistence type="predicted"/>
<feature type="transmembrane region" description="Helical" evidence="11">
    <location>
        <begin position="58"/>
        <end position="76"/>
    </location>
</feature>
<feature type="domain" description="ABC transmembrane type-1" evidence="13">
    <location>
        <begin position="18"/>
        <end position="313"/>
    </location>
</feature>
<reference evidence="15" key="1">
    <citation type="submission" date="2022-11" db="UniProtKB">
        <authorList>
            <consortium name="WormBaseParasite"/>
        </authorList>
    </citation>
    <scope>IDENTIFICATION</scope>
</reference>
<dbReference type="Gene3D" id="3.40.50.300">
    <property type="entry name" value="P-loop containing nucleotide triphosphate hydrolases"/>
    <property type="match status" value="1"/>
</dbReference>
<dbReference type="CDD" id="cd18582">
    <property type="entry name" value="ABC_6TM_ATM1_ABCB7"/>
    <property type="match status" value="1"/>
</dbReference>
<feature type="transmembrane region" description="Helical" evidence="11">
    <location>
        <begin position="170"/>
        <end position="191"/>
    </location>
</feature>
<evidence type="ECO:0000313" key="15">
    <source>
        <dbReference type="WBParaSite" id="nRc.2.0.1.t14207-RA"/>
    </source>
</evidence>
<organism evidence="14 15">
    <name type="scientific">Romanomermis culicivorax</name>
    <name type="common">Nematode worm</name>
    <dbReference type="NCBI Taxonomy" id="13658"/>
    <lineage>
        <taxon>Eukaryota</taxon>
        <taxon>Metazoa</taxon>
        <taxon>Ecdysozoa</taxon>
        <taxon>Nematoda</taxon>
        <taxon>Enoplea</taxon>
        <taxon>Dorylaimia</taxon>
        <taxon>Mermithida</taxon>
        <taxon>Mermithoidea</taxon>
        <taxon>Mermithidae</taxon>
        <taxon>Romanomermis</taxon>
    </lineage>
</organism>
<dbReference type="InterPro" id="IPR027417">
    <property type="entry name" value="P-loop_NTPase"/>
</dbReference>
<evidence type="ECO:0000256" key="4">
    <source>
        <dbReference type="ARBA" id="ARBA00022741"/>
    </source>
</evidence>
<comment type="subcellular location">
    <subcellularLocation>
        <location evidence="1">Mitochondrion inner membrane</location>
        <topology evidence="1">Multi-pass membrane protein</topology>
    </subcellularLocation>
</comment>
<accession>A0A915IJ48</accession>
<dbReference type="Gene3D" id="1.20.1560.10">
    <property type="entry name" value="ABC transporter type 1, transmembrane domain"/>
    <property type="match status" value="1"/>
</dbReference>
<keyword evidence="3 11" id="KW-0812">Transmembrane</keyword>
<dbReference type="InterPro" id="IPR017871">
    <property type="entry name" value="ABC_transporter-like_CS"/>
</dbReference>
<dbReference type="Pfam" id="PF00664">
    <property type="entry name" value="ABC_membrane"/>
    <property type="match status" value="1"/>
</dbReference>
<evidence type="ECO:0000259" key="13">
    <source>
        <dbReference type="PROSITE" id="PS50929"/>
    </source>
</evidence>
<evidence type="ECO:0000256" key="11">
    <source>
        <dbReference type="SAM" id="Phobius"/>
    </source>
</evidence>